<evidence type="ECO:0000313" key="2">
    <source>
        <dbReference type="Proteomes" id="UP000439965"/>
    </source>
</evidence>
<dbReference type="AlphaFoldDB" id="A0A6I4XI14"/>
<name>A0A6I4XI14_ENTGA</name>
<dbReference type="RefSeq" id="WP_160806187.1">
    <property type="nucleotide sequence ID" value="NZ_WVTI01000016.1"/>
</dbReference>
<sequence length="144" mass="15954">MNKSKRKVLTIVLSCIVLVVLGTLFFLKNNGKTGIFIENNKGSIEVPITIARNYLNDSEVLYESNSIKSTNKPIEEVSISGESSISVTIYGEEQTVTGYVDSNTKNFSLLVKVASYDESTGKIVLDCNYDDGINKTEKQLIFQK</sequence>
<comment type="caution">
    <text evidence="1">The sequence shown here is derived from an EMBL/GenBank/DDBJ whole genome shotgun (WGS) entry which is preliminary data.</text>
</comment>
<gene>
    <name evidence="1" type="ORF">GTI89_14220</name>
</gene>
<accession>A0A6I4XI14</accession>
<organism evidence="1 2">
    <name type="scientific">Enterococcus gallinarum</name>
    <dbReference type="NCBI Taxonomy" id="1353"/>
    <lineage>
        <taxon>Bacteria</taxon>
        <taxon>Bacillati</taxon>
        <taxon>Bacillota</taxon>
        <taxon>Bacilli</taxon>
        <taxon>Lactobacillales</taxon>
        <taxon>Enterococcaceae</taxon>
        <taxon>Enterococcus</taxon>
    </lineage>
</organism>
<proteinExistence type="predicted"/>
<protein>
    <submittedName>
        <fullName evidence="1">Uncharacterized protein</fullName>
    </submittedName>
</protein>
<dbReference type="Proteomes" id="UP000439965">
    <property type="component" value="Unassembled WGS sequence"/>
</dbReference>
<reference evidence="1 2" key="1">
    <citation type="submission" date="2019-04" db="EMBL/GenBank/DDBJ databases">
        <title>Step-wise assembly of the neonatal virome modulated by breast feeding.</title>
        <authorList>
            <person name="Liang G."/>
            <person name="Bushman F."/>
        </authorList>
    </citation>
    <scope>NUCLEOTIDE SEQUENCE [LARGE SCALE GENOMIC DNA]</scope>
    <source>
        <strain evidence="1 2">E3404</strain>
    </source>
</reference>
<dbReference type="EMBL" id="WVTI01000016">
    <property type="protein sequence ID" value="MXS27213.1"/>
    <property type="molecule type" value="Genomic_DNA"/>
</dbReference>
<evidence type="ECO:0000313" key="1">
    <source>
        <dbReference type="EMBL" id="MXS27213.1"/>
    </source>
</evidence>